<dbReference type="CDD" id="cd01040">
    <property type="entry name" value="Mb-like"/>
    <property type="match status" value="2"/>
</dbReference>
<name>A0A7S4RSG3_9DINO</name>
<dbReference type="InterPro" id="IPR000971">
    <property type="entry name" value="Globin"/>
</dbReference>
<feature type="region of interest" description="Disordered" evidence="2">
    <location>
        <begin position="1"/>
        <end position="55"/>
    </location>
</feature>
<feature type="transmembrane region" description="Helical" evidence="3">
    <location>
        <begin position="795"/>
        <end position="813"/>
    </location>
</feature>
<dbReference type="InterPro" id="IPR012292">
    <property type="entry name" value="Globin/Proto"/>
</dbReference>
<dbReference type="GO" id="GO:0098703">
    <property type="term" value="P:calcium ion import across plasma membrane"/>
    <property type="evidence" value="ECO:0007669"/>
    <property type="project" value="TreeGrafter"/>
</dbReference>
<dbReference type="InterPro" id="IPR044399">
    <property type="entry name" value="Mb-like_M"/>
</dbReference>
<dbReference type="AlphaFoldDB" id="A0A7S4RSG3"/>
<feature type="compositionally biased region" description="Acidic residues" evidence="2">
    <location>
        <begin position="10"/>
        <end position="46"/>
    </location>
</feature>
<dbReference type="GO" id="GO:0005216">
    <property type="term" value="F:monoatomic ion channel activity"/>
    <property type="evidence" value="ECO:0007669"/>
    <property type="project" value="InterPro"/>
</dbReference>
<evidence type="ECO:0000256" key="1">
    <source>
        <dbReference type="ARBA" id="ARBA00022737"/>
    </source>
</evidence>
<feature type="region of interest" description="Disordered" evidence="2">
    <location>
        <begin position="234"/>
        <end position="292"/>
    </location>
</feature>
<evidence type="ECO:0000256" key="3">
    <source>
        <dbReference type="SAM" id="Phobius"/>
    </source>
</evidence>
<keyword evidence="3" id="KW-0812">Transmembrane</keyword>
<accession>A0A7S4RSG3</accession>
<keyword evidence="3" id="KW-0472">Membrane</keyword>
<feature type="compositionally biased region" description="Basic and acidic residues" evidence="2">
    <location>
        <begin position="244"/>
        <end position="254"/>
    </location>
</feature>
<evidence type="ECO:0000313" key="5">
    <source>
        <dbReference type="EMBL" id="CAE4623766.1"/>
    </source>
</evidence>
<feature type="transmembrane region" description="Helical" evidence="3">
    <location>
        <begin position="844"/>
        <end position="865"/>
    </location>
</feature>
<feature type="compositionally biased region" description="Basic and acidic residues" evidence="2">
    <location>
        <begin position="270"/>
        <end position="292"/>
    </location>
</feature>
<dbReference type="PANTHER" id="PTHR10582:SF2">
    <property type="entry name" value="INACTIVE"/>
    <property type="match status" value="1"/>
</dbReference>
<sequence>MSQRSGSGAPEEELSQQSGEQEENLEEVWDEFGEEYEEGEGEEAEGVDNQNMNSGIYNATDVNDQVLEELHLPEDIVSGVQSVWEGFMKTGSTRDEAGEALYSAVFDAAPSLQSLFKTPRAVMAMRFILGLNQIIMNLHDPPALKVVVETLGFQHLELEVTIPRVVIFRDAITDLLSVELGHLMNTRIVDGWKTVLNYVGGSYIYIRVKYTERLKILASSWATANNRMNDENGEEYENAQNQDAHADDHKEEPKKRSRFMNAFGGGGSNNDKEDSNQDKDGSGSREHELSDKINFRKNAVPTTYNEMFMFNAAVMGFGDKGWMSEVLISFDAIVRNVSNSTRLQEECDVLSLRMAKYKGTINLAEYKAVMLASLRSLVPKDWNSAHEISWSWLWENVERMIKANLGKPAVQEKSLAKLLTNWDEQTRGNVRRGIYATFFQLAPAGQDYFKQSTTRLHFIADRIVAMTLEIFRDSTKMVEDISAMGLRHVGYGIPTELFGPFVTACVKVVRTVSEDETTNEAFRWSLGLVSRILTRVINEGSTIVMKAINQNSAKLLRKAVACAPRGKRALWMLNIQVGTQSISPLLWAIEAGSLEAAKAIIVDLLTIRADRDRYYYGMDTMFERHPDIVKRLVQDAPALLYTIFDGLIWRSRTTENGVRRVNYYVKHLMVDSKGEFARTIEWLTENGDPKIVCHPVVAMVTDLIWGRVAFRAFLYGKAWEIFSLLMFIIGVAFFGNPARHDEAQRIVIMSCRLFTYLFSLCPRIFKHVKRTCQNYKQHQTITFHHIPLPTYLLKWQDIVCLFLTIALILMLVFEPILACLGQDGDYEGAGMFTQACDKGTDMRFTYSVMCVFAMFFYFLLTIDLSVFSTRVSAWVLIVFRVVNEVWLYVSGMSFVILAFSCAIAALKHNNEDFNTIPQAALSLLEVSLMIFDGSKYSRMDEEPAVLVIVVLYLLTAVTFLLNLLIAQMNCAYKCVYEDMLGYARLNRGKIVTESMTSVAKWRWSRFVDSLKLDEPCEFGEGDIGLSGAIQVVEPASQNITTVDMIRRFGGSTSPSAQWPEEEGADLETDRFSHIERMLEKAIRRMTPSKGKVAGGSSSSGQNVGSGGYDASGGSARSKDNASEAASEN</sequence>
<gene>
    <name evidence="5" type="ORF">AMON00008_LOCUS39884</name>
</gene>
<evidence type="ECO:0000259" key="4">
    <source>
        <dbReference type="PROSITE" id="PS01033"/>
    </source>
</evidence>
<dbReference type="PROSITE" id="PS01033">
    <property type="entry name" value="GLOBIN"/>
    <property type="match status" value="1"/>
</dbReference>
<dbReference type="InterPro" id="IPR024862">
    <property type="entry name" value="TRPV"/>
</dbReference>
<keyword evidence="1" id="KW-0677">Repeat</keyword>
<dbReference type="Gene3D" id="1.10.490.10">
    <property type="entry name" value="Globins"/>
    <property type="match status" value="2"/>
</dbReference>
<dbReference type="GO" id="GO:0020037">
    <property type="term" value="F:heme binding"/>
    <property type="evidence" value="ECO:0007669"/>
    <property type="project" value="InterPro"/>
</dbReference>
<dbReference type="SUPFAM" id="SSF46458">
    <property type="entry name" value="Globin-like"/>
    <property type="match status" value="2"/>
</dbReference>
<feature type="domain" description="Globin" evidence="4">
    <location>
        <begin position="71"/>
        <end position="193"/>
    </location>
</feature>
<evidence type="ECO:0000256" key="2">
    <source>
        <dbReference type="SAM" id="MobiDB-lite"/>
    </source>
</evidence>
<dbReference type="GO" id="GO:0005886">
    <property type="term" value="C:plasma membrane"/>
    <property type="evidence" value="ECO:0007669"/>
    <property type="project" value="TreeGrafter"/>
</dbReference>
<feature type="transmembrane region" description="Helical" evidence="3">
    <location>
        <begin position="712"/>
        <end position="734"/>
    </location>
</feature>
<protein>
    <recommendedName>
        <fullName evidence="4">Globin domain-containing protein</fullName>
    </recommendedName>
</protein>
<feature type="region of interest" description="Disordered" evidence="2">
    <location>
        <begin position="1084"/>
        <end position="1128"/>
    </location>
</feature>
<feature type="transmembrane region" description="Helical" evidence="3">
    <location>
        <begin position="943"/>
        <end position="965"/>
    </location>
</feature>
<keyword evidence="3" id="KW-1133">Transmembrane helix</keyword>
<dbReference type="GO" id="GO:0019825">
    <property type="term" value="F:oxygen binding"/>
    <property type="evidence" value="ECO:0007669"/>
    <property type="project" value="InterPro"/>
</dbReference>
<dbReference type="PANTHER" id="PTHR10582">
    <property type="entry name" value="TRANSIENT RECEPTOR POTENTIAL ION CHANNEL PROTEIN"/>
    <property type="match status" value="1"/>
</dbReference>
<reference evidence="5" key="1">
    <citation type="submission" date="2021-01" db="EMBL/GenBank/DDBJ databases">
        <authorList>
            <person name="Corre E."/>
            <person name="Pelletier E."/>
            <person name="Niang G."/>
            <person name="Scheremetjew M."/>
            <person name="Finn R."/>
            <person name="Kale V."/>
            <person name="Holt S."/>
            <person name="Cochrane G."/>
            <person name="Meng A."/>
            <person name="Brown T."/>
            <person name="Cohen L."/>
        </authorList>
    </citation>
    <scope>NUCLEOTIDE SEQUENCE</scope>
    <source>
        <strain evidence="5">CCMP3105</strain>
    </source>
</reference>
<proteinExistence type="predicted"/>
<feature type="transmembrane region" description="Helical" evidence="3">
    <location>
        <begin position="885"/>
        <end position="906"/>
    </location>
</feature>
<dbReference type="InterPro" id="IPR009050">
    <property type="entry name" value="Globin-like_sf"/>
</dbReference>
<dbReference type="EMBL" id="HBNR01056723">
    <property type="protein sequence ID" value="CAE4623766.1"/>
    <property type="molecule type" value="Transcribed_RNA"/>
</dbReference>
<organism evidence="5">
    <name type="scientific">Alexandrium monilatum</name>
    <dbReference type="NCBI Taxonomy" id="311494"/>
    <lineage>
        <taxon>Eukaryota</taxon>
        <taxon>Sar</taxon>
        <taxon>Alveolata</taxon>
        <taxon>Dinophyceae</taxon>
        <taxon>Gonyaulacales</taxon>
        <taxon>Pyrocystaceae</taxon>
        <taxon>Alexandrium</taxon>
    </lineage>
</organism>